<accession>A0A6M3IG11</accession>
<evidence type="ECO:0000313" key="1">
    <source>
        <dbReference type="EMBL" id="QJA56087.1"/>
    </source>
</evidence>
<dbReference type="AlphaFoldDB" id="A0A6M3IG11"/>
<organism evidence="1">
    <name type="scientific">viral metagenome</name>
    <dbReference type="NCBI Taxonomy" id="1070528"/>
    <lineage>
        <taxon>unclassified sequences</taxon>
        <taxon>metagenomes</taxon>
        <taxon>organismal metagenomes</taxon>
    </lineage>
</organism>
<proteinExistence type="predicted"/>
<protein>
    <submittedName>
        <fullName evidence="1">Uncharacterized protein</fullName>
    </submittedName>
</protein>
<gene>
    <name evidence="1" type="ORF">MM415B01929_0010</name>
</gene>
<sequence length="48" mass="5860">MNCPQCDELLTPRFNAYPTEHHYVEIFLDCENDHQYFARIEQEDLIEE</sequence>
<name>A0A6M3IG11_9ZZZZ</name>
<dbReference type="EMBL" id="MT141199">
    <property type="protein sequence ID" value="QJA56087.1"/>
    <property type="molecule type" value="Genomic_DNA"/>
</dbReference>
<reference evidence="1" key="1">
    <citation type="submission" date="2020-03" db="EMBL/GenBank/DDBJ databases">
        <title>The deep terrestrial virosphere.</title>
        <authorList>
            <person name="Holmfeldt K."/>
            <person name="Nilsson E."/>
            <person name="Simone D."/>
            <person name="Lopez-Fernandez M."/>
            <person name="Wu X."/>
            <person name="de Brujin I."/>
            <person name="Lundin D."/>
            <person name="Andersson A."/>
            <person name="Bertilsson S."/>
            <person name="Dopson M."/>
        </authorList>
    </citation>
    <scope>NUCLEOTIDE SEQUENCE</scope>
    <source>
        <strain evidence="1">MM415B01929</strain>
    </source>
</reference>